<feature type="region of interest" description="Disordered" evidence="6">
    <location>
        <begin position="299"/>
        <end position="346"/>
    </location>
</feature>
<evidence type="ECO:0000259" key="7">
    <source>
        <dbReference type="Pfam" id="PF00740"/>
    </source>
</evidence>
<dbReference type="GO" id="GO:0039615">
    <property type="term" value="C:T=1 icosahedral viral capsid"/>
    <property type="evidence" value="ECO:0007669"/>
    <property type="project" value="UniProtKB-KW"/>
</dbReference>
<dbReference type="GO" id="GO:0005198">
    <property type="term" value="F:structural molecule activity"/>
    <property type="evidence" value="ECO:0007669"/>
    <property type="project" value="InterPro"/>
</dbReference>
<comment type="similarity">
    <text evidence="2">Belongs to the parvoviridae capsid protein family.</text>
</comment>
<dbReference type="SUPFAM" id="SSF88645">
    <property type="entry name" value="ssDNA viruses"/>
    <property type="match status" value="2"/>
</dbReference>
<reference evidence="9" key="1">
    <citation type="submission" date="2019-01" db="EMBL/GenBank/DDBJ databases">
        <title>Prevalence and genetic diversity of adeno-associated viruses in bats southeast coastal areas of China.</title>
        <authorList>
            <person name="Zhu C."/>
        </authorList>
    </citation>
    <scope>NUCLEOTIDE SEQUENCE</scope>
    <source>
        <strain evidence="9">BtAAV-CXC1</strain>
    </source>
</reference>
<evidence type="ECO:0000256" key="6">
    <source>
        <dbReference type="SAM" id="MobiDB-lite"/>
    </source>
</evidence>
<dbReference type="Pfam" id="PF08398">
    <property type="entry name" value="Phospholip_A2_4"/>
    <property type="match status" value="1"/>
</dbReference>
<sequence length="760" mass="84752">MSRVVMSFVDHPPDWLKEVAGGLREFLDLEPGAPRPKANQQKQDQRGLVVPGYKYLGPFNGLDKGQPVNKADEVAREHDLEYNKLLEAGDNPYLKYNHADSEFQEKLQDDKSWGGNLGKAVFQAKKRVLEPFGLVEETPAKTAPGKKRPLESPWRSPDSSTGTGKKGDQPSRKRLNFDPPQDGSSEAAPSGGGEGAAPSGNMATDIVATGAGAPMGDAQQGSDGVGNASGDWHCDSQWMGDRVITKSTRTWVLPSYNNHIYKEINSTGNGLNGRQRLLWIQHSLGDILTLTASTATGALETGNDSSTTTGASDPRPCTSKSSTSKSKKSPLKTRPPPSPTTSPPLFTHFAGAEISAAVRPRQRDRRMPAGLPPGGLYASAVRLCNAKQRRYKNHPTERSSFWCLEYFPSKMLRTGNNFEFVYKFEDVPFYCLDFHPARVCGNWPILWWTLICTVSTRRERWERLAAARFFPVIMPSSTKTSFPASTSGLRATTPRLNARIVLTWMPPARPTPCGWTDLSTRPSRCLTVWPTSKAKTATSLRWRILSSSTTNRPIPVVRLSYRFKTSSSPKKTRRLRPILWPLSKTTPWRLTSNPAVKTRSWALTPEPWFPERFGWKETFTYRAPFGPKFPIRAPTSILLRPWEDSDCRNLLPCANQKHPGTFVRDHLLGQPVRAHHAVPRPDRSPWRWSGSCRRRTASAGTRSCSTPTTHQRLPESHSRGLCSRFLGRIPGHQVYRYPLPYPNLCNPNPSIQTSVTLIPQ</sequence>
<evidence type="ECO:0000256" key="1">
    <source>
        <dbReference type="ARBA" id="ARBA00004328"/>
    </source>
</evidence>
<feature type="compositionally biased region" description="Polar residues" evidence="6">
    <location>
        <begin position="302"/>
        <end position="311"/>
    </location>
</feature>
<keyword evidence="4" id="KW-0167">Capsid protein</keyword>
<feature type="region of interest" description="Disordered" evidence="6">
    <location>
        <begin position="28"/>
        <end position="47"/>
    </location>
</feature>
<evidence type="ECO:0000259" key="8">
    <source>
        <dbReference type="Pfam" id="PF08398"/>
    </source>
</evidence>
<dbReference type="InterPro" id="IPR013607">
    <property type="entry name" value="Phospholipase_A2-like"/>
</dbReference>
<dbReference type="Gene3D" id="2.170.30.10">
    <property type="entry name" value="Parvovirus coat protein VP1/VP2"/>
    <property type="match status" value="2"/>
</dbReference>
<evidence type="ECO:0000256" key="2">
    <source>
        <dbReference type="ARBA" id="ARBA00005398"/>
    </source>
</evidence>
<feature type="domain" description="Coat protein VP1/VP2 Parvovirus" evidence="7">
    <location>
        <begin position="218"/>
        <end position="267"/>
    </location>
</feature>
<name>A0A5B8IGP3_9VIRU</name>
<gene>
    <name evidence="9" type="primary">cap</name>
</gene>
<feature type="region of interest" description="Disordered" evidence="6">
    <location>
        <begin position="136"/>
        <end position="229"/>
    </location>
</feature>
<comment type="subcellular location">
    <subcellularLocation>
        <location evidence="1">Virion</location>
    </subcellularLocation>
</comment>
<evidence type="ECO:0000256" key="5">
    <source>
        <dbReference type="ARBA" id="ARBA00022844"/>
    </source>
</evidence>
<proteinExistence type="inferred from homology"/>
<evidence type="ECO:0000313" key="9">
    <source>
        <dbReference type="EMBL" id="QDX47270.1"/>
    </source>
</evidence>
<dbReference type="InterPro" id="IPR036952">
    <property type="entry name" value="VP1/VP2"/>
</dbReference>
<accession>A0A5B8IGP3</accession>
<feature type="compositionally biased region" description="Pro residues" evidence="6">
    <location>
        <begin position="333"/>
        <end position="342"/>
    </location>
</feature>
<dbReference type="InterPro" id="IPR001403">
    <property type="entry name" value="Parvovirus_coat"/>
</dbReference>
<dbReference type="Pfam" id="PF00740">
    <property type="entry name" value="VP1_2"/>
    <property type="match status" value="2"/>
</dbReference>
<keyword evidence="5" id="KW-0946">Virion</keyword>
<feature type="compositionally biased region" description="Low complexity" evidence="6">
    <location>
        <begin position="314"/>
        <end position="324"/>
    </location>
</feature>
<dbReference type="EMBL" id="MK391482">
    <property type="protein sequence ID" value="QDX47270.1"/>
    <property type="molecule type" value="Genomic_DNA"/>
</dbReference>
<keyword evidence="3" id="KW-1140">T=1 icosahedral capsid protein</keyword>
<dbReference type="InterPro" id="IPR016184">
    <property type="entry name" value="Capsid/spike_ssDNA_virus"/>
</dbReference>
<evidence type="ECO:0000256" key="3">
    <source>
        <dbReference type="ARBA" id="ARBA00022431"/>
    </source>
</evidence>
<feature type="domain" description="Coat protein VP1/VP2 Parvovirus" evidence="7">
    <location>
        <begin position="394"/>
        <end position="433"/>
    </location>
</feature>
<organism evidence="9">
    <name type="scientific">Rhinolophus pusillus adeno-associated virus BtAAV-CXC1</name>
    <dbReference type="NCBI Taxonomy" id="2599141"/>
    <lineage>
        <taxon>Viruses</taxon>
        <taxon>Monodnaviria</taxon>
        <taxon>Shotokuvirae</taxon>
        <taxon>Cossaviricota</taxon>
        <taxon>Quintoviricetes</taxon>
        <taxon>Piccovirales</taxon>
        <taxon>Parvoviridae</taxon>
        <taxon>Parvovirinae</taxon>
        <taxon>Dependoparvovirus</taxon>
    </lineage>
</organism>
<evidence type="ECO:0000256" key="4">
    <source>
        <dbReference type="ARBA" id="ARBA00022561"/>
    </source>
</evidence>
<protein>
    <submittedName>
        <fullName evidence="9">Capsid</fullName>
    </submittedName>
</protein>
<feature type="domain" description="Phospholipase A2-like" evidence="8">
    <location>
        <begin position="46"/>
        <end position="125"/>
    </location>
</feature>